<feature type="non-terminal residue" evidence="2">
    <location>
        <position position="1"/>
    </location>
</feature>
<protein>
    <submittedName>
        <fullName evidence="2">Uncharacterized protein</fullName>
    </submittedName>
</protein>
<comment type="caution">
    <text evidence="2">The sequence shown here is derived from an EMBL/GenBank/DDBJ whole genome shotgun (WGS) entry which is preliminary data.</text>
</comment>
<dbReference type="Proteomes" id="UP001341840">
    <property type="component" value="Unassembled WGS sequence"/>
</dbReference>
<name>A0ABU6T0C7_9FABA</name>
<gene>
    <name evidence="2" type="ORF">PIB30_108752</name>
</gene>
<organism evidence="2 3">
    <name type="scientific">Stylosanthes scabra</name>
    <dbReference type="NCBI Taxonomy" id="79078"/>
    <lineage>
        <taxon>Eukaryota</taxon>
        <taxon>Viridiplantae</taxon>
        <taxon>Streptophyta</taxon>
        <taxon>Embryophyta</taxon>
        <taxon>Tracheophyta</taxon>
        <taxon>Spermatophyta</taxon>
        <taxon>Magnoliopsida</taxon>
        <taxon>eudicotyledons</taxon>
        <taxon>Gunneridae</taxon>
        <taxon>Pentapetalae</taxon>
        <taxon>rosids</taxon>
        <taxon>fabids</taxon>
        <taxon>Fabales</taxon>
        <taxon>Fabaceae</taxon>
        <taxon>Papilionoideae</taxon>
        <taxon>50 kb inversion clade</taxon>
        <taxon>dalbergioids sensu lato</taxon>
        <taxon>Dalbergieae</taxon>
        <taxon>Pterocarpus clade</taxon>
        <taxon>Stylosanthes</taxon>
    </lineage>
</organism>
<feature type="compositionally biased region" description="Polar residues" evidence="1">
    <location>
        <begin position="43"/>
        <end position="57"/>
    </location>
</feature>
<accession>A0ABU6T0C7</accession>
<feature type="region of interest" description="Disordered" evidence="1">
    <location>
        <begin position="43"/>
        <end position="71"/>
    </location>
</feature>
<dbReference type="EMBL" id="JASCZI010065621">
    <property type="protein sequence ID" value="MED6141974.1"/>
    <property type="molecule type" value="Genomic_DNA"/>
</dbReference>
<sequence length="71" mass="7742">LALVNPLAEVMERLTRADESNSFIQAEYLFLSVGEAVAKLSSTMKNPPSISQQQESLTKLPVEGSPKYSSN</sequence>
<feature type="non-terminal residue" evidence="2">
    <location>
        <position position="71"/>
    </location>
</feature>
<proteinExistence type="predicted"/>
<reference evidence="2 3" key="1">
    <citation type="journal article" date="2023" name="Plants (Basel)">
        <title>Bridging the Gap: Combining Genomics and Transcriptomics Approaches to Understand Stylosanthes scabra, an Orphan Legume from the Brazilian Caatinga.</title>
        <authorList>
            <person name="Ferreira-Neto J.R.C."/>
            <person name="da Silva M.D."/>
            <person name="Binneck E."/>
            <person name="de Melo N.F."/>
            <person name="da Silva R.H."/>
            <person name="de Melo A.L.T.M."/>
            <person name="Pandolfi V."/>
            <person name="Bustamante F.O."/>
            <person name="Brasileiro-Vidal A.C."/>
            <person name="Benko-Iseppon A.M."/>
        </authorList>
    </citation>
    <scope>NUCLEOTIDE SEQUENCE [LARGE SCALE GENOMIC DNA]</scope>
    <source>
        <tissue evidence="2">Leaves</tissue>
    </source>
</reference>
<keyword evidence="3" id="KW-1185">Reference proteome</keyword>
<evidence type="ECO:0000256" key="1">
    <source>
        <dbReference type="SAM" id="MobiDB-lite"/>
    </source>
</evidence>
<evidence type="ECO:0000313" key="3">
    <source>
        <dbReference type="Proteomes" id="UP001341840"/>
    </source>
</evidence>
<evidence type="ECO:0000313" key="2">
    <source>
        <dbReference type="EMBL" id="MED6141974.1"/>
    </source>
</evidence>